<evidence type="ECO:0000256" key="2">
    <source>
        <dbReference type="ARBA" id="ARBA00023125"/>
    </source>
</evidence>
<dbReference type="AlphaFoldDB" id="A0A1H7TXK5"/>
<dbReference type="Gene3D" id="1.10.10.60">
    <property type="entry name" value="Homeodomain-like"/>
    <property type="match status" value="1"/>
</dbReference>
<evidence type="ECO:0000313" key="6">
    <source>
        <dbReference type="Proteomes" id="UP000199582"/>
    </source>
</evidence>
<dbReference type="PROSITE" id="PS01124">
    <property type="entry name" value="HTH_ARAC_FAMILY_2"/>
    <property type="match status" value="1"/>
</dbReference>
<accession>A0A1H7TXK5</accession>
<dbReference type="SUPFAM" id="SSF46689">
    <property type="entry name" value="Homeodomain-like"/>
    <property type="match status" value="1"/>
</dbReference>
<dbReference type="SMART" id="SM00342">
    <property type="entry name" value="HTH_ARAC"/>
    <property type="match status" value="1"/>
</dbReference>
<proteinExistence type="predicted"/>
<dbReference type="GO" id="GO:0043565">
    <property type="term" value="F:sequence-specific DNA binding"/>
    <property type="evidence" value="ECO:0007669"/>
    <property type="project" value="InterPro"/>
</dbReference>
<name>A0A1H7TXK5_9RHOB</name>
<organism evidence="5 6">
    <name type="scientific">Roseovarius azorensis</name>
    <dbReference type="NCBI Taxonomy" id="1287727"/>
    <lineage>
        <taxon>Bacteria</taxon>
        <taxon>Pseudomonadati</taxon>
        <taxon>Pseudomonadota</taxon>
        <taxon>Alphaproteobacteria</taxon>
        <taxon>Rhodobacterales</taxon>
        <taxon>Roseobacteraceae</taxon>
        <taxon>Roseovarius</taxon>
    </lineage>
</organism>
<dbReference type="STRING" id="1287727.SAMN05443999_10981"/>
<keyword evidence="6" id="KW-1185">Reference proteome</keyword>
<feature type="domain" description="HTH araC/xylS-type" evidence="4">
    <location>
        <begin position="153"/>
        <end position="251"/>
    </location>
</feature>
<evidence type="ECO:0000313" key="5">
    <source>
        <dbReference type="EMBL" id="SEL89393.1"/>
    </source>
</evidence>
<keyword evidence="3" id="KW-0804">Transcription</keyword>
<evidence type="ECO:0000256" key="1">
    <source>
        <dbReference type="ARBA" id="ARBA00023015"/>
    </source>
</evidence>
<dbReference type="Pfam" id="PF12833">
    <property type="entry name" value="HTH_18"/>
    <property type="match status" value="1"/>
</dbReference>
<dbReference type="InterPro" id="IPR018060">
    <property type="entry name" value="HTH_AraC"/>
</dbReference>
<keyword evidence="2" id="KW-0238">DNA-binding</keyword>
<keyword evidence="1" id="KW-0805">Transcription regulation</keyword>
<dbReference type="PANTHER" id="PTHR43280:SF32">
    <property type="entry name" value="TRANSCRIPTIONAL REGULATORY PROTEIN"/>
    <property type="match status" value="1"/>
</dbReference>
<dbReference type="GO" id="GO:0003700">
    <property type="term" value="F:DNA-binding transcription factor activity"/>
    <property type="evidence" value="ECO:0007669"/>
    <property type="project" value="InterPro"/>
</dbReference>
<dbReference type="Proteomes" id="UP000199582">
    <property type="component" value="Unassembled WGS sequence"/>
</dbReference>
<dbReference type="EMBL" id="FOAG01000009">
    <property type="protein sequence ID" value="SEL89393.1"/>
    <property type="molecule type" value="Genomic_DNA"/>
</dbReference>
<sequence>MTVAQWAAGCDWRLSLLHSNAQHALLWITRGQGIALIEGVRCGIGVHNALAIPAGTLFSLDLGKTGFGLVCLIPAGGPVLMPDEPQHLRIRDVTGQNELTALLEVMQREQSAARPFTDEALDAQAWLLSVWLRRAMIAHTAGGRLKASERLVKAYAALIERDFTSGRAMAAYARTLGVTPTHLTRVCKDVSGLTAAEMLTERSLHAARDMLEAGERPIGQIAASLGFGSAAYFSRFVLQHTGQSPSALRARAAGRANPAAALFPTKIE</sequence>
<dbReference type="PANTHER" id="PTHR43280">
    <property type="entry name" value="ARAC-FAMILY TRANSCRIPTIONAL REGULATOR"/>
    <property type="match status" value="1"/>
</dbReference>
<evidence type="ECO:0000259" key="4">
    <source>
        <dbReference type="PROSITE" id="PS01124"/>
    </source>
</evidence>
<reference evidence="5 6" key="1">
    <citation type="submission" date="2016-10" db="EMBL/GenBank/DDBJ databases">
        <authorList>
            <person name="de Groot N.N."/>
        </authorList>
    </citation>
    <scope>NUCLEOTIDE SEQUENCE [LARGE SCALE GENOMIC DNA]</scope>
    <source>
        <strain evidence="5 6">DSM 100674</strain>
    </source>
</reference>
<protein>
    <submittedName>
        <fullName evidence="5">AraC family transcriptional regulator, transcriptional activator of pobA</fullName>
    </submittedName>
</protein>
<evidence type="ECO:0000256" key="3">
    <source>
        <dbReference type="ARBA" id="ARBA00023163"/>
    </source>
</evidence>
<gene>
    <name evidence="5" type="ORF">SAMN05443999_10981</name>
</gene>
<dbReference type="InterPro" id="IPR009057">
    <property type="entry name" value="Homeodomain-like_sf"/>
</dbReference>